<evidence type="ECO:0000256" key="2">
    <source>
        <dbReference type="ARBA" id="ARBA00022748"/>
    </source>
</evidence>
<dbReference type="InterPro" id="IPR036249">
    <property type="entry name" value="Thioredoxin-like_sf"/>
</dbReference>
<evidence type="ECO:0000256" key="4">
    <source>
        <dbReference type="ARBA" id="ARBA00023284"/>
    </source>
</evidence>
<dbReference type="InterPro" id="IPR050553">
    <property type="entry name" value="Thioredoxin_ResA/DsbE_sf"/>
</dbReference>
<dbReference type="Proteomes" id="UP001597393">
    <property type="component" value="Unassembled WGS sequence"/>
</dbReference>
<name>A0ABW5NKY7_9SPHI</name>
<gene>
    <name evidence="6" type="ORF">ACFSQ3_12270</name>
</gene>
<evidence type="ECO:0000313" key="6">
    <source>
        <dbReference type="EMBL" id="MFD2599727.1"/>
    </source>
</evidence>
<reference evidence="7" key="1">
    <citation type="journal article" date="2019" name="Int. J. Syst. Evol. Microbiol.">
        <title>The Global Catalogue of Microorganisms (GCM) 10K type strain sequencing project: providing services to taxonomists for standard genome sequencing and annotation.</title>
        <authorList>
            <consortium name="The Broad Institute Genomics Platform"/>
            <consortium name="The Broad Institute Genome Sequencing Center for Infectious Disease"/>
            <person name="Wu L."/>
            <person name="Ma J."/>
        </authorList>
    </citation>
    <scope>NUCLEOTIDE SEQUENCE [LARGE SCALE GENOMIC DNA]</scope>
    <source>
        <strain evidence="7">KCTC 42248</strain>
    </source>
</reference>
<dbReference type="EMBL" id="JBHUMA010000006">
    <property type="protein sequence ID" value="MFD2599727.1"/>
    <property type="molecule type" value="Genomic_DNA"/>
</dbReference>
<dbReference type="CDD" id="cd02966">
    <property type="entry name" value="TlpA_like_family"/>
    <property type="match status" value="1"/>
</dbReference>
<keyword evidence="3" id="KW-1015">Disulfide bond</keyword>
<proteinExistence type="predicted"/>
<dbReference type="RefSeq" id="WP_380869854.1">
    <property type="nucleotide sequence ID" value="NZ_JBHUMA010000006.1"/>
</dbReference>
<dbReference type="SUPFAM" id="SSF52833">
    <property type="entry name" value="Thioredoxin-like"/>
    <property type="match status" value="1"/>
</dbReference>
<dbReference type="InterPro" id="IPR013766">
    <property type="entry name" value="Thioredoxin_domain"/>
</dbReference>
<comment type="caution">
    <text evidence="6">The sequence shown here is derived from an EMBL/GenBank/DDBJ whole genome shotgun (WGS) entry which is preliminary data.</text>
</comment>
<feature type="domain" description="Thioredoxin" evidence="5">
    <location>
        <begin position="480"/>
        <end position="648"/>
    </location>
</feature>
<dbReference type="Pfam" id="PF13905">
    <property type="entry name" value="Thioredoxin_8"/>
    <property type="match status" value="1"/>
</dbReference>
<protein>
    <submittedName>
        <fullName evidence="6">Thioredoxin-like domain-containing protein</fullName>
    </submittedName>
</protein>
<keyword evidence="7" id="KW-1185">Reference proteome</keyword>
<evidence type="ECO:0000256" key="1">
    <source>
        <dbReference type="ARBA" id="ARBA00004196"/>
    </source>
</evidence>
<organism evidence="6 7">
    <name type="scientific">Sphingobacterium corticis</name>
    <dbReference type="NCBI Taxonomy" id="1812823"/>
    <lineage>
        <taxon>Bacteria</taxon>
        <taxon>Pseudomonadati</taxon>
        <taxon>Bacteroidota</taxon>
        <taxon>Sphingobacteriia</taxon>
        <taxon>Sphingobacteriales</taxon>
        <taxon>Sphingobacteriaceae</taxon>
        <taxon>Sphingobacterium</taxon>
    </lineage>
</organism>
<evidence type="ECO:0000313" key="7">
    <source>
        <dbReference type="Proteomes" id="UP001597393"/>
    </source>
</evidence>
<dbReference type="Gene3D" id="3.40.30.10">
    <property type="entry name" value="Glutaredoxin"/>
    <property type="match status" value="1"/>
</dbReference>
<sequence length="660" mass="76455">MYIAEYLPVIMKFIASIIFASICSLHVHAQIVKNPTVEFRRTKILHIEKIERSPIHTIAEIRISHTPGEWFAFGKDVFLEDAETMEKCKLDSLQKGDLGERFIIPSSGDTTFRLYFSALPKQAKALNYADSNGTILYGISLLNSSSNQKSNKVSAEVGRWMEKEMALSKSNKAKGIDRKTFFERDSAFIVGYIKGYDTRAGFSSGMIYNWNSMTSESVPSTIQIFPDGSFKAKMEIFHPTTNYMEINNLRIPFYLEPGNTLGIALDWDDFLENSRRYDQDFKAQHTKYTGSLQSINEELWGYKMIAPESHSLKEFRKTLTPEVFKERALNEWDRSLRNLEVYLADRKLSLDVKTLLRNAIDVEFAEYVFNYVKGRDYYSQQDTTNAILKMPIDTTYYNFVNRINLNDHTLLVGSGFDLLLNRMEFSPIYLRTFYGKIILDDQQSADRFRRTYPSKKLPLSYHLMLLREVSNVAKHYAVNDSIFNKFTDIALRSTDLPIIAQEVERISATRQLKRNGYDLPNTPAAELFRKLIKPYTGKILIVDFWAQWCGPCRTGIESSLAVRQSLKDNPNIDFVFITDESGTPDVAFFESYSKRNFMRNSLRITADEYLALRELFRFNGIPRYILVDIDGRIRDDNFLISNLKFDLNNRFPEKFQGLEF</sequence>
<evidence type="ECO:0000259" key="5">
    <source>
        <dbReference type="PROSITE" id="PS51352"/>
    </source>
</evidence>
<accession>A0ABW5NKY7</accession>
<dbReference type="PROSITE" id="PS51352">
    <property type="entry name" value="THIOREDOXIN_2"/>
    <property type="match status" value="1"/>
</dbReference>
<evidence type="ECO:0000256" key="3">
    <source>
        <dbReference type="ARBA" id="ARBA00023157"/>
    </source>
</evidence>
<dbReference type="PANTHER" id="PTHR42852:SF6">
    <property type="entry name" value="THIOL:DISULFIDE INTERCHANGE PROTEIN DSBE"/>
    <property type="match status" value="1"/>
</dbReference>
<dbReference type="PANTHER" id="PTHR42852">
    <property type="entry name" value="THIOL:DISULFIDE INTERCHANGE PROTEIN DSBE"/>
    <property type="match status" value="1"/>
</dbReference>
<keyword evidence="2" id="KW-0201">Cytochrome c-type biogenesis</keyword>
<dbReference type="InterPro" id="IPR012336">
    <property type="entry name" value="Thioredoxin-like_fold"/>
</dbReference>
<keyword evidence="4" id="KW-0676">Redox-active center</keyword>
<comment type="subcellular location">
    <subcellularLocation>
        <location evidence="1">Cell envelope</location>
    </subcellularLocation>
</comment>